<accession>A0A9N9P5Z5</accession>
<evidence type="ECO:0000313" key="2">
    <source>
        <dbReference type="EMBL" id="CAG8807205.1"/>
    </source>
</evidence>
<proteinExistence type="predicted"/>
<dbReference type="Proteomes" id="UP000789396">
    <property type="component" value="Unassembled WGS sequence"/>
</dbReference>
<feature type="compositionally biased region" description="Low complexity" evidence="1">
    <location>
        <begin position="1"/>
        <end position="14"/>
    </location>
</feature>
<evidence type="ECO:0000313" key="3">
    <source>
        <dbReference type="Proteomes" id="UP000789396"/>
    </source>
</evidence>
<keyword evidence="3" id="KW-1185">Reference proteome</keyword>
<feature type="compositionally biased region" description="Basic and acidic residues" evidence="1">
    <location>
        <begin position="15"/>
        <end position="31"/>
    </location>
</feature>
<comment type="caution">
    <text evidence="2">The sequence shown here is derived from an EMBL/GenBank/DDBJ whole genome shotgun (WGS) entry which is preliminary data.</text>
</comment>
<protein>
    <submittedName>
        <fullName evidence="2">17290_t:CDS:1</fullName>
    </submittedName>
</protein>
<sequence>MESDNSSANNSPNDSLKEKSPIQGFSKDELEEKIIETDEKIKELQF</sequence>
<name>A0A9N9P5Z5_9GLOM</name>
<gene>
    <name evidence="2" type="ORF">RFULGI_LOCUS18358</name>
</gene>
<evidence type="ECO:0000256" key="1">
    <source>
        <dbReference type="SAM" id="MobiDB-lite"/>
    </source>
</evidence>
<organism evidence="2 3">
    <name type="scientific">Racocetra fulgida</name>
    <dbReference type="NCBI Taxonomy" id="60492"/>
    <lineage>
        <taxon>Eukaryota</taxon>
        <taxon>Fungi</taxon>
        <taxon>Fungi incertae sedis</taxon>
        <taxon>Mucoromycota</taxon>
        <taxon>Glomeromycotina</taxon>
        <taxon>Glomeromycetes</taxon>
        <taxon>Diversisporales</taxon>
        <taxon>Gigasporaceae</taxon>
        <taxon>Racocetra</taxon>
    </lineage>
</organism>
<dbReference type="AlphaFoldDB" id="A0A9N9P5Z5"/>
<dbReference type="EMBL" id="CAJVPZ010079745">
    <property type="protein sequence ID" value="CAG8807205.1"/>
    <property type="molecule type" value="Genomic_DNA"/>
</dbReference>
<feature type="region of interest" description="Disordered" evidence="1">
    <location>
        <begin position="1"/>
        <end position="31"/>
    </location>
</feature>
<reference evidence="2" key="1">
    <citation type="submission" date="2021-06" db="EMBL/GenBank/DDBJ databases">
        <authorList>
            <person name="Kallberg Y."/>
            <person name="Tangrot J."/>
            <person name="Rosling A."/>
        </authorList>
    </citation>
    <scope>NUCLEOTIDE SEQUENCE</scope>
    <source>
        <strain evidence="2">IN212</strain>
    </source>
</reference>
<feature type="non-terminal residue" evidence="2">
    <location>
        <position position="46"/>
    </location>
</feature>